<keyword evidence="4" id="KW-1185">Reference proteome</keyword>
<dbReference type="RefSeq" id="WP_367959272.1">
    <property type="nucleotide sequence ID" value="NZ_JBAKFK010000003.1"/>
</dbReference>
<dbReference type="EMBL" id="JBAKFM010000003">
    <property type="protein sequence ID" value="MEX0469414.1"/>
    <property type="molecule type" value="Genomic_DNA"/>
</dbReference>
<keyword evidence="2" id="KW-0472">Membrane</keyword>
<evidence type="ECO:0000313" key="3">
    <source>
        <dbReference type="EMBL" id="MEX0469414.1"/>
    </source>
</evidence>
<gene>
    <name evidence="3" type="ORF">V6X73_06725</name>
</gene>
<accession>A0ABV3TCS7</accession>
<keyword evidence="2" id="KW-0812">Transmembrane</keyword>
<evidence type="ECO:0000313" key="4">
    <source>
        <dbReference type="Proteomes" id="UP001556709"/>
    </source>
</evidence>
<organism evidence="3 4">
    <name type="scientific">Spiribacter pallidus</name>
    <dbReference type="NCBI Taxonomy" id="1987936"/>
    <lineage>
        <taxon>Bacteria</taxon>
        <taxon>Pseudomonadati</taxon>
        <taxon>Pseudomonadota</taxon>
        <taxon>Gammaproteobacteria</taxon>
        <taxon>Chromatiales</taxon>
        <taxon>Ectothiorhodospiraceae</taxon>
        <taxon>Spiribacter</taxon>
    </lineage>
</organism>
<comment type="caution">
    <text evidence="3">The sequence shown here is derived from an EMBL/GenBank/DDBJ whole genome shotgun (WGS) entry which is preliminary data.</text>
</comment>
<proteinExistence type="predicted"/>
<dbReference type="Proteomes" id="UP001556709">
    <property type="component" value="Unassembled WGS sequence"/>
</dbReference>
<evidence type="ECO:0008006" key="5">
    <source>
        <dbReference type="Google" id="ProtNLM"/>
    </source>
</evidence>
<sequence length="247" mass="26886">MEAIIEIGEVPGRVVETASNAAGGMELLTATKTAVTRINEIIIPQLRERDSFLDAGFAEVTAAIADDEGRLLRLSAEVVDAAKAPTRAFMDAVIAELVQVHDAEWQTKAETLDVRIQRLQQLQERIDERYSQTASGPDDERREGVAEGASGETPRLQEVIVSLMARQMENLWAVEDRLMVLDRLRAEAGPTKVQRPPTASDEPVSSGPEQIIAIGAVLGLMLGVFAAFFAEFLVNARAQRGPVDPQD</sequence>
<name>A0ABV3TCS7_9GAMM</name>
<evidence type="ECO:0000256" key="1">
    <source>
        <dbReference type="SAM" id="MobiDB-lite"/>
    </source>
</evidence>
<feature type="region of interest" description="Disordered" evidence="1">
    <location>
        <begin position="127"/>
        <end position="151"/>
    </location>
</feature>
<protein>
    <recommendedName>
        <fullName evidence="5">Tyrosine kinase G-rich domain-containing protein</fullName>
    </recommendedName>
</protein>
<reference evidence="3 4" key="1">
    <citation type="submission" date="2024-02" db="EMBL/GenBank/DDBJ databases">
        <title>New especies of Spiribacter isolated from saline water.</title>
        <authorList>
            <person name="Leon M.J."/>
            <person name="De La Haba R."/>
            <person name="Sanchez-Porro C."/>
            <person name="Ventosa A."/>
        </authorList>
    </citation>
    <scope>NUCLEOTIDE SEQUENCE [LARGE SCALE GENOMIC DNA]</scope>
    <source>
        <strain evidence="4">ag22IC6-390</strain>
    </source>
</reference>
<keyword evidence="2" id="KW-1133">Transmembrane helix</keyword>
<feature type="transmembrane region" description="Helical" evidence="2">
    <location>
        <begin position="211"/>
        <end position="234"/>
    </location>
</feature>
<evidence type="ECO:0000256" key="2">
    <source>
        <dbReference type="SAM" id="Phobius"/>
    </source>
</evidence>